<accession>A0AAE3U8W7</accession>
<dbReference type="Gene3D" id="3.40.50.1820">
    <property type="entry name" value="alpha/beta hydrolase"/>
    <property type="match status" value="1"/>
</dbReference>
<dbReference type="Pfam" id="PF02129">
    <property type="entry name" value="Peptidase_S15"/>
    <property type="match status" value="1"/>
</dbReference>
<keyword evidence="2" id="KW-0732">Signal</keyword>
<gene>
    <name evidence="4" type="ORF">QNI16_21350</name>
</gene>
<dbReference type="SMART" id="SM00939">
    <property type="entry name" value="PepX_C"/>
    <property type="match status" value="1"/>
</dbReference>
<evidence type="ECO:0000313" key="4">
    <source>
        <dbReference type="EMBL" id="MDJ1483062.1"/>
    </source>
</evidence>
<dbReference type="Proteomes" id="UP001241110">
    <property type="component" value="Unassembled WGS sequence"/>
</dbReference>
<comment type="caution">
    <text evidence="4">The sequence shown here is derived from an EMBL/GenBank/DDBJ whole genome shotgun (WGS) entry which is preliminary data.</text>
</comment>
<dbReference type="Pfam" id="PF08530">
    <property type="entry name" value="PepX_C"/>
    <property type="match status" value="1"/>
</dbReference>
<keyword evidence="1 4" id="KW-0378">Hydrolase</keyword>
<evidence type="ECO:0000313" key="5">
    <source>
        <dbReference type="Proteomes" id="UP001241110"/>
    </source>
</evidence>
<dbReference type="NCBIfam" id="TIGR00976">
    <property type="entry name" value="CocE_NonD"/>
    <property type="match status" value="1"/>
</dbReference>
<dbReference type="GO" id="GO:0008239">
    <property type="term" value="F:dipeptidyl-peptidase activity"/>
    <property type="evidence" value="ECO:0007669"/>
    <property type="project" value="InterPro"/>
</dbReference>
<dbReference type="EMBL" id="JASJOS010000010">
    <property type="protein sequence ID" value="MDJ1483062.1"/>
    <property type="molecule type" value="Genomic_DNA"/>
</dbReference>
<dbReference type="InterPro" id="IPR013736">
    <property type="entry name" value="Xaa-Pro_dipept_C"/>
</dbReference>
<feature type="domain" description="Xaa-Pro dipeptidyl-peptidase C-terminal" evidence="3">
    <location>
        <begin position="361"/>
        <end position="620"/>
    </location>
</feature>
<sequence>MKKTYYLLIALLVSISFIPSDVYAQEDIAAYIKNNYTKAIYYIPMRDGIKLCTIVYSPKDASQKYPIMLNRTPYSVGPYGENEYKTSMGPSDFFVKDEYIFAYQDVRGKYMSEGEFMDVRPHNPAKKGKKDIDESSDTYDTIEWLLKNVKNNNGKFGQWGISYPGFYTTMGVLSNHPALKAASPQAPVTDWFIGDDFHHNGAFFLPHFFNFMANFGKPRPQPRPTSPYRFNHGTPDGYQFFLNLGSLSHINSVYYKDSVAFWNEFRQHPNYDGFWQARNVRPHLKNVKPAVMTVGGWFDAENLFGALEIYKTIEKNNPGANNMLVMGPWFHGGWARSDGSFLGNASFVQKTSPFYRENIEFKFFQYHLKGKADPKLPEAYVFETGSNQWRTYDQWPPKNTQPKRLYLQGDHKLAFTTPTADGDGGYDEYVSDPAHPVPFIEEIKTGMTREYMTDDQRFAARRPDVVVYTTDALTEDITIAGQVKPSLHVSTSGTDSDFIVKIIDVYPDTAAQFKEGKIPTAGYQMLVRGEPFRARFRNSYEKPEPFIPNQPTEVSFVMPDINHTFKKGHRIMVQIQSTWFPLVDRNPQKYVDNIYDAKDSDYQKATQRIYHSPDKATYIELNVVGK</sequence>
<dbReference type="Gene3D" id="2.60.120.260">
    <property type="entry name" value="Galactose-binding domain-like"/>
    <property type="match status" value="1"/>
</dbReference>
<reference evidence="4" key="1">
    <citation type="submission" date="2023-05" db="EMBL/GenBank/DDBJ databases">
        <authorList>
            <person name="Zhang X."/>
        </authorList>
    </citation>
    <scope>NUCLEOTIDE SEQUENCE</scope>
    <source>
        <strain evidence="4">YF14B1</strain>
    </source>
</reference>
<evidence type="ECO:0000259" key="3">
    <source>
        <dbReference type="SMART" id="SM00939"/>
    </source>
</evidence>
<dbReference type="Gene3D" id="1.10.3020.10">
    <property type="entry name" value="alpha-amino acid ester hydrolase ( Helical cap domain)"/>
    <property type="match status" value="1"/>
</dbReference>
<feature type="chain" id="PRO_5042221579" evidence="2">
    <location>
        <begin position="25"/>
        <end position="626"/>
    </location>
</feature>
<dbReference type="InterPro" id="IPR029058">
    <property type="entry name" value="AB_hydrolase_fold"/>
</dbReference>
<dbReference type="AlphaFoldDB" id="A0AAE3U8W7"/>
<evidence type="ECO:0000256" key="1">
    <source>
        <dbReference type="ARBA" id="ARBA00022801"/>
    </source>
</evidence>
<dbReference type="InterPro" id="IPR008979">
    <property type="entry name" value="Galactose-bd-like_sf"/>
</dbReference>
<dbReference type="InterPro" id="IPR005674">
    <property type="entry name" value="CocE/Ser_esterase"/>
</dbReference>
<evidence type="ECO:0000256" key="2">
    <source>
        <dbReference type="SAM" id="SignalP"/>
    </source>
</evidence>
<dbReference type="InterPro" id="IPR000383">
    <property type="entry name" value="Xaa-Pro-like_dom"/>
</dbReference>
<dbReference type="SUPFAM" id="SSF49785">
    <property type="entry name" value="Galactose-binding domain-like"/>
    <property type="match status" value="1"/>
</dbReference>
<dbReference type="SUPFAM" id="SSF53474">
    <property type="entry name" value="alpha/beta-Hydrolases"/>
    <property type="match status" value="1"/>
</dbReference>
<proteinExistence type="predicted"/>
<organism evidence="4 5">
    <name type="scientific">Xanthocytophaga flava</name>
    <dbReference type="NCBI Taxonomy" id="3048013"/>
    <lineage>
        <taxon>Bacteria</taxon>
        <taxon>Pseudomonadati</taxon>
        <taxon>Bacteroidota</taxon>
        <taxon>Cytophagia</taxon>
        <taxon>Cytophagales</taxon>
        <taxon>Rhodocytophagaceae</taxon>
        <taxon>Xanthocytophaga</taxon>
    </lineage>
</organism>
<name>A0AAE3U8W7_9BACT</name>
<feature type="signal peptide" evidence="2">
    <location>
        <begin position="1"/>
        <end position="24"/>
    </location>
</feature>
<protein>
    <submittedName>
        <fullName evidence="4">CocE/NonD family hydrolase</fullName>
    </submittedName>
</protein>
<dbReference type="RefSeq" id="WP_313982597.1">
    <property type="nucleotide sequence ID" value="NZ_JASJOS010000010.1"/>
</dbReference>